<keyword evidence="2" id="KW-1133">Transmembrane helix</keyword>
<gene>
    <name evidence="4" type="ORF">LZ016_12010</name>
</gene>
<evidence type="ECO:0000256" key="1">
    <source>
        <dbReference type="SAM" id="MobiDB-lite"/>
    </source>
</evidence>
<dbReference type="EMBL" id="JAKZHW010000002">
    <property type="protein sequence ID" value="MCH8616817.1"/>
    <property type="molecule type" value="Genomic_DNA"/>
</dbReference>
<dbReference type="Proteomes" id="UP001203058">
    <property type="component" value="Unassembled WGS sequence"/>
</dbReference>
<evidence type="ECO:0000256" key="2">
    <source>
        <dbReference type="SAM" id="Phobius"/>
    </source>
</evidence>
<accession>A0ABS9VQY6</accession>
<comment type="caution">
    <text evidence="4">The sequence shown here is derived from an EMBL/GenBank/DDBJ whole genome shotgun (WGS) entry which is preliminary data.</text>
</comment>
<reference evidence="4 5" key="1">
    <citation type="submission" date="2022-03" db="EMBL/GenBank/DDBJ databases">
        <authorList>
            <person name="Jo J.-H."/>
            <person name="Im W.-T."/>
        </authorList>
    </citation>
    <scope>NUCLEOTIDE SEQUENCE [LARGE SCALE GENOMIC DNA]</scope>
    <source>
        <strain evidence="4 5">SM33</strain>
    </source>
</reference>
<evidence type="ECO:0000313" key="4">
    <source>
        <dbReference type="EMBL" id="MCH8616817.1"/>
    </source>
</evidence>
<keyword evidence="5" id="KW-1185">Reference proteome</keyword>
<keyword evidence="2" id="KW-0812">Transmembrane</keyword>
<keyword evidence="2" id="KW-0472">Membrane</keyword>
<organism evidence="4 5">
    <name type="scientific">Sphingomonas telluris</name>
    <dbReference type="NCBI Taxonomy" id="2907998"/>
    <lineage>
        <taxon>Bacteria</taxon>
        <taxon>Pseudomonadati</taxon>
        <taxon>Pseudomonadota</taxon>
        <taxon>Alphaproteobacteria</taxon>
        <taxon>Sphingomonadales</taxon>
        <taxon>Sphingomonadaceae</taxon>
        <taxon>Sphingomonas</taxon>
    </lineage>
</organism>
<dbReference type="Pfam" id="PF03544">
    <property type="entry name" value="TonB_C"/>
    <property type="match status" value="1"/>
</dbReference>
<evidence type="ECO:0000313" key="5">
    <source>
        <dbReference type="Proteomes" id="UP001203058"/>
    </source>
</evidence>
<proteinExistence type="predicted"/>
<protein>
    <submittedName>
        <fullName evidence="4">Energy transducer TonB</fullName>
    </submittedName>
</protein>
<name>A0ABS9VQY6_9SPHN</name>
<feature type="compositionally biased region" description="Pro residues" evidence="1">
    <location>
        <begin position="57"/>
        <end position="70"/>
    </location>
</feature>
<feature type="domain" description="TonB C-terminal" evidence="3">
    <location>
        <begin position="132"/>
        <end position="223"/>
    </location>
</feature>
<dbReference type="Gene3D" id="3.30.1150.10">
    <property type="match status" value="1"/>
</dbReference>
<feature type="region of interest" description="Disordered" evidence="1">
    <location>
        <begin position="54"/>
        <end position="124"/>
    </location>
</feature>
<dbReference type="PROSITE" id="PS52015">
    <property type="entry name" value="TONB_CTD"/>
    <property type="match status" value="1"/>
</dbReference>
<dbReference type="RefSeq" id="WP_241447705.1">
    <property type="nucleotide sequence ID" value="NZ_JAKZHW010000002.1"/>
</dbReference>
<evidence type="ECO:0000259" key="3">
    <source>
        <dbReference type="PROSITE" id="PS52015"/>
    </source>
</evidence>
<feature type="transmembrane region" description="Helical" evidence="2">
    <location>
        <begin position="20"/>
        <end position="37"/>
    </location>
</feature>
<sequence length="223" mass="24415">MPVYAPTPGFGDQRRHPRALMLIVGVHAAAIVALMTAKMDLPIRIKNPPTVIDFWPEPLPPPPEPIPQPSTPKTENPKSTIDQPKTVISTPTQDDRPTTDTTPIPPDFGKVTGSGTDAGPPYVPPPPLPVVVTARFATPDWLVKPPYPDDKRRLEEEALLKLRLTIDEHGRVVAVDPVGRVDPSFLASARKHLIAHWKYKPATEDGRPVASTTVITLRFQLDG</sequence>
<dbReference type="InterPro" id="IPR037682">
    <property type="entry name" value="TonB_C"/>
</dbReference>
<dbReference type="SUPFAM" id="SSF74653">
    <property type="entry name" value="TolA/TonB C-terminal domain"/>
    <property type="match status" value="1"/>
</dbReference>
<feature type="compositionally biased region" description="Polar residues" evidence="1">
    <location>
        <begin position="73"/>
        <end position="89"/>
    </location>
</feature>